<feature type="transmembrane region" description="Helical" evidence="2">
    <location>
        <begin position="122"/>
        <end position="142"/>
    </location>
</feature>
<proteinExistence type="predicted"/>
<feature type="region of interest" description="Disordered" evidence="1">
    <location>
        <begin position="1"/>
        <end position="45"/>
    </location>
</feature>
<feature type="transmembrane region" description="Helical" evidence="2">
    <location>
        <begin position="526"/>
        <end position="544"/>
    </location>
</feature>
<organism evidence="3 4">
    <name type="scientific">Prorocentrum cordatum</name>
    <dbReference type="NCBI Taxonomy" id="2364126"/>
    <lineage>
        <taxon>Eukaryota</taxon>
        <taxon>Sar</taxon>
        <taxon>Alveolata</taxon>
        <taxon>Dinophyceae</taxon>
        <taxon>Prorocentrales</taxon>
        <taxon>Prorocentraceae</taxon>
        <taxon>Prorocentrum</taxon>
    </lineage>
</organism>
<keyword evidence="2" id="KW-0812">Transmembrane</keyword>
<feature type="transmembrane region" description="Helical" evidence="2">
    <location>
        <begin position="162"/>
        <end position="181"/>
    </location>
</feature>
<evidence type="ECO:0000256" key="1">
    <source>
        <dbReference type="SAM" id="MobiDB-lite"/>
    </source>
</evidence>
<gene>
    <name evidence="3" type="ORF">PCOR1329_LOCUS31725</name>
</gene>
<sequence>MSSPTAARVPAVELTGEAGAPSAVRTPGASAEDAEDASPGSPHRKSVLRHATCEMLVELRGIALQSCLNGGGQIWDSSAGDLRYRGRAKVCRRLDYFVSHDWGTSRWVKLLTLAVDFNGTPAFCTSLAVSVVVFALQVQGVLVQRMPPQVRTTAGVEFEEASGVWCFPAGCCTFFFVLLYWQVFRERVLSPICVFVDKACINQVDPEEKRRGVYSIGGFLQKSDRLLMLCTSRYFSRMWCAFEVAAWLQYKDVGSIIFLPPSETLFTSVFFSIVLLTHAGVYVGTQFPGVPVVPCALVVLFVFPLPLVHSARLAMRALMSMPEELRVHDVTQTQCFCCSHQHVDPTTRAALICDRELVYDAIDFWYGGGRPRRSYQEAVAETSGPSPDVSVATGRVGTARFNEDVQTKLSHALEIMVAKPASYTSCLLAAAPSLWRYLDQVTAIVVDGPHDPYLILKRSVRIVIVSFLLWPLMRASVAAGARRFWRRGASRCGELGRTVVAFGIGYLPLVVSYVFAVTVAEPNEGMVFEAVLIFLLAVRLAFLVRPRGFVCRLCPGPGAT</sequence>
<evidence type="ECO:0000313" key="3">
    <source>
        <dbReference type="EMBL" id="CAK0834257.1"/>
    </source>
</evidence>
<keyword evidence="4" id="KW-1185">Reference proteome</keyword>
<feature type="transmembrane region" description="Helical" evidence="2">
    <location>
        <begin position="291"/>
        <end position="311"/>
    </location>
</feature>
<evidence type="ECO:0000256" key="2">
    <source>
        <dbReference type="SAM" id="Phobius"/>
    </source>
</evidence>
<evidence type="ECO:0000313" key="4">
    <source>
        <dbReference type="Proteomes" id="UP001189429"/>
    </source>
</evidence>
<comment type="caution">
    <text evidence="3">The sequence shown here is derived from an EMBL/GenBank/DDBJ whole genome shotgun (WGS) entry which is preliminary data.</text>
</comment>
<accession>A0ABN9SQP1</accession>
<dbReference type="EMBL" id="CAUYUJ010012592">
    <property type="protein sequence ID" value="CAK0834257.1"/>
    <property type="molecule type" value="Genomic_DNA"/>
</dbReference>
<keyword evidence="2" id="KW-1133">Transmembrane helix</keyword>
<dbReference type="Proteomes" id="UP001189429">
    <property type="component" value="Unassembled WGS sequence"/>
</dbReference>
<name>A0ABN9SQP1_9DINO</name>
<feature type="transmembrane region" description="Helical" evidence="2">
    <location>
        <begin position="265"/>
        <end position="285"/>
    </location>
</feature>
<keyword evidence="2" id="KW-0472">Membrane</keyword>
<feature type="transmembrane region" description="Helical" evidence="2">
    <location>
        <begin position="498"/>
        <end position="520"/>
    </location>
</feature>
<reference evidence="3" key="1">
    <citation type="submission" date="2023-10" db="EMBL/GenBank/DDBJ databases">
        <authorList>
            <person name="Chen Y."/>
            <person name="Shah S."/>
            <person name="Dougan E. K."/>
            <person name="Thang M."/>
            <person name="Chan C."/>
        </authorList>
    </citation>
    <scope>NUCLEOTIDE SEQUENCE [LARGE SCALE GENOMIC DNA]</scope>
</reference>
<evidence type="ECO:0008006" key="5">
    <source>
        <dbReference type="Google" id="ProtNLM"/>
    </source>
</evidence>
<protein>
    <recommendedName>
        <fullName evidence="5">TIR domain-containing protein</fullName>
    </recommendedName>
</protein>